<accession>A0A9Q4B548</accession>
<dbReference type="InterPro" id="IPR027939">
    <property type="entry name" value="NMT1/THI5"/>
</dbReference>
<dbReference type="GO" id="GO:0009228">
    <property type="term" value="P:thiamine biosynthetic process"/>
    <property type="evidence" value="ECO:0007669"/>
    <property type="project" value="InterPro"/>
</dbReference>
<evidence type="ECO:0000313" key="3">
    <source>
        <dbReference type="Proteomes" id="UP001057753"/>
    </source>
</evidence>
<dbReference type="Proteomes" id="UP001057753">
    <property type="component" value="Unassembled WGS sequence"/>
</dbReference>
<dbReference type="EMBL" id="JABXYM010000002">
    <property type="protein sequence ID" value="MCR6098519.1"/>
    <property type="molecule type" value="Genomic_DNA"/>
</dbReference>
<dbReference type="PROSITE" id="PS51257">
    <property type="entry name" value="PROKAR_LIPOPROTEIN"/>
    <property type="match status" value="1"/>
</dbReference>
<keyword evidence="3" id="KW-1185">Reference proteome</keyword>
<sequence length="324" mass="36124">MRYAKEILLGLSLVLLVACSQTENEAGAEKTDIGADDLTEVQIMLDWYPNAVHTYLYVAQEKGYFAEEGLDVEIIFPANPTDPINLAATGDVTFGITYQPDIITAQQSDIPIEAVAPVVRSPLNHIIYLDETIETPADLEGKRVGYPGIPVNEVLLETMVTDAGGDIDQVELVDVGFELGSSLVTERVDAVIGAYINHEVPVLKHEGYDVQYFNPVDFGVPSFHELVIVTNETMMEEDPSTVEAFNRAIVKGYNDMKENPAESLDILFEHENQENFPLIREVEEESLDILLTKMESDEESFSSPNEDVWEETVKWLTDTGFLEE</sequence>
<evidence type="ECO:0000313" key="2">
    <source>
        <dbReference type="EMBL" id="MCR6098519.1"/>
    </source>
</evidence>
<dbReference type="Gene3D" id="3.40.190.10">
    <property type="entry name" value="Periplasmic binding protein-like II"/>
    <property type="match status" value="2"/>
</dbReference>
<feature type="domain" description="SsuA/THI5-like" evidence="1">
    <location>
        <begin position="50"/>
        <end position="262"/>
    </location>
</feature>
<dbReference type="RefSeq" id="WP_257822939.1">
    <property type="nucleotide sequence ID" value="NZ_JABXYM010000002.1"/>
</dbReference>
<protein>
    <submittedName>
        <fullName evidence="2">ABC transporter substrate-binding protein</fullName>
    </submittedName>
</protein>
<dbReference type="PANTHER" id="PTHR31528">
    <property type="entry name" value="4-AMINO-5-HYDROXYMETHYL-2-METHYLPYRIMIDINE PHOSPHATE SYNTHASE THI11-RELATED"/>
    <property type="match status" value="1"/>
</dbReference>
<name>A0A9Q4B548_SALAG</name>
<comment type="caution">
    <text evidence="2">The sequence shown here is derived from an EMBL/GenBank/DDBJ whole genome shotgun (WGS) entry which is preliminary data.</text>
</comment>
<organism evidence="2 3">
    <name type="scientific">Salipaludibacillus agaradhaerens</name>
    <name type="common">Bacillus agaradhaerens</name>
    <dbReference type="NCBI Taxonomy" id="76935"/>
    <lineage>
        <taxon>Bacteria</taxon>
        <taxon>Bacillati</taxon>
        <taxon>Bacillota</taxon>
        <taxon>Bacilli</taxon>
        <taxon>Bacillales</taxon>
        <taxon>Bacillaceae</taxon>
    </lineage>
</organism>
<gene>
    <name evidence="2" type="ORF">HXA33_18600</name>
</gene>
<dbReference type="SUPFAM" id="SSF53850">
    <property type="entry name" value="Periplasmic binding protein-like II"/>
    <property type="match status" value="1"/>
</dbReference>
<reference evidence="2" key="1">
    <citation type="submission" date="2020-06" db="EMBL/GenBank/DDBJ databases">
        <title>Insight into the genomes of haloalkaliphilic bacilli from Kenyan soda lakes.</title>
        <authorList>
            <person name="Mwirichia R."/>
            <person name="Villamizar G.C."/>
            <person name="Poehlein A."/>
            <person name="Mugweru J."/>
            <person name="Kipnyargis A."/>
            <person name="Kiplimo D."/>
            <person name="Orwa P."/>
            <person name="Daniel R."/>
        </authorList>
    </citation>
    <scope>NUCLEOTIDE SEQUENCE</scope>
    <source>
        <strain evidence="2">B1096_S55</strain>
    </source>
</reference>
<evidence type="ECO:0000259" key="1">
    <source>
        <dbReference type="Pfam" id="PF09084"/>
    </source>
</evidence>
<dbReference type="InterPro" id="IPR015168">
    <property type="entry name" value="SsuA/THI5"/>
</dbReference>
<dbReference type="AlphaFoldDB" id="A0A9Q4B548"/>
<dbReference type="Pfam" id="PF09084">
    <property type="entry name" value="NMT1"/>
    <property type="match status" value="1"/>
</dbReference>
<dbReference type="PANTHER" id="PTHR31528:SF3">
    <property type="entry name" value="THIAMINE BIOSYNTHESIS PROTEIN HI_0357-RELATED"/>
    <property type="match status" value="1"/>
</dbReference>
<proteinExistence type="predicted"/>